<feature type="chain" id="PRO_5020451080" evidence="1">
    <location>
        <begin position="34"/>
        <end position="203"/>
    </location>
</feature>
<dbReference type="GO" id="GO:0008233">
    <property type="term" value="F:peptidase activity"/>
    <property type="evidence" value="ECO:0007669"/>
    <property type="project" value="UniProtKB-KW"/>
</dbReference>
<keyword evidence="2" id="KW-0645">Protease</keyword>
<dbReference type="Pfam" id="PF12385">
    <property type="entry name" value="Peptidase_C70"/>
    <property type="match status" value="1"/>
</dbReference>
<dbReference type="AlphaFoldDB" id="A0A4R6SIJ4"/>
<dbReference type="InterPro" id="IPR022118">
    <property type="entry name" value="Peptidase_C70_AvrRpt2"/>
</dbReference>
<feature type="signal peptide" evidence="1">
    <location>
        <begin position="1"/>
        <end position="33"/>
    </location>
</feature>
<organism evidence="2 3">
    <name type="scientific">Labedaea rhizosphaerae</name>
    <dbReference type="NCBI Taxonomy" id="598644"/>
    <lineage>
        <taxon>Bacteria</taxon>
        <taxon>Bacillati</taxon>
        <taxon>Actinomycetota</taxon>
        <taxon>Actinomycetes</taxon>
        <taxon>Pseudonocardiales</taxon>
        <taxon>Pseudonocardiaceae</taxon>
        <taxon>Labedaea</taxon>
    </lineage>
</organism>
<dbReference type="RefSeq" id="WP_133850003.1">
    <property type="nucleotide sequence ID" value="NZ_SNXZ01000002.1"/>
</dbReference>
<comment type="caution">
    <text evidence="2">The sequence shown here is derived from an EMBL/GenBank/DDBJ whole genome shotgun (WGS) entry which is preliminary data.</text>
</comment>
<dbReference type="GO" id="GO:0006508">
    <property type="term" value="P:proteolysis"/>
    <property type="evidence" value="ECO:0007669"/>
    <property type="project" value="UniProtKB-KW"/>
</dbReference>
<keyword evidence="1" id="KW-0732">Signal</keyword>
<gene>
    <name evidence="2" type="ORF">EV186_1021288</name>
</gene>
<evidence type="ECO:0000256" key="1">
    <source>
        <dbReference type="SAM" id="SignalP"/>
    </source>
</evidence>
<proteinExistence type="predicted"/>
<accession>A0A4R6SIJ4</accession>
<evidence type="ECO:0000313" key="2">
    <source>
        <dbReference type="EMBL" id="TDQ01420.1"/>
    </source>
</evidence>
<name>A0A4R6SIJ4_LABRH</name>
<sequence length="203" mass="21696">MTQPKRVSASIRLAAGFAAAACAALFAAAPASAAPAEAQTASPAFAARNLGISMQVQQYDQWCWVASGNTIATYLGHGTSQNTFCDLARGYPTSYQCPNQPGYLSWDQRAFSALGVSPGYESGAVSWSTIVSNIDAGHPMETGISWTSGGGHAEVIYGYDSGSQSIYFGDPWPSDNRYNLMSYNAYRSNGQFYWDDTLYNIGA</sequence>
<evidence type="ECO:0000313" key="3">
    <source>
        <dbReference type="Proteomes" id="UP000295444"/>
    </source>
</evidence>
<dbReference type="Gene3D" id="3.90.70.10">
    <property type="entry name" value="Cysteine proteinases"/>
    <property type="match status" value="1"/>
</dbReference>
<dbReference type="OrthoDB" id="5148996at2"/>
<reference evidence="2 3" key="1">
    <citation type="submission" date="2019-03" db="EMBL/GenBank/DDBJ databases">
        <title>Genomic Encyclopedia of Type Strains, Phase IV (KMG-IV): sequencing the most valuable type-strain genomes for metagenomic binning, comparative biology and taxonomic classification.</title>
        <authorList>
            <person name="Goeker M."/>
        </authorList>
    </citation>
    <scope>NUCLEOTIDE SEQUENCE [LARGE SCALE GENOMIC DNA]</scope>
    <source>
        <strain evidence="2 3">DSM 45361</strain>
    </source>
</reference>
<dbReference type="EMBL" id="SNXZ01000002">
    <property type="protein sequence ID" value="TDQ01420.1"/>
    <property type="molecule type" value="Genomic_DNA"/>
</dbReference>
<keyword evidence="2" id="KW-0378">Hydrolase</keyword>
<protein>
    <submittedName>
        <fullName evidence="2">Papain like cysteine protease AvrRpt2</fullName>
    </submittedName>
</protein>
<keyword evidence="3" id="KW-1185">Reference proteome</keyword>
<dbReference type="Proteomes" id="UP000295444">
    <property type="component" value="Unassembled WGS sequence"/>
</dbReference>